<evidence type="ECO:0000256" key="1">
    <source>
        <dbReference type="PROSITE-ProRule" id="PRU00352"/>
    </source>
</evidence>
<dbReference type="GO" id="GO:0045499">
    <property type="term" value="F:chemorepellent activity"/>
    <property type="evidence" value="ECO:0007669"/>
    <property type="project" value="TreeGrafter"/>
</dbReference>
<sequence>VNFLSHKTTSVLILSQYFCKKSLFAFHVTDFQWTCLETTEISLLATMPNDQMVWFCYVHYLQYPNRPSQHVQSACMVPQIGNLAEPLVQWENLHFNSMDPHHTASILNAADGFTYISGFAPDHVRIFRAHMPDWNGRINWTGALVTDRSRVYISEPATVLLTFETENEVYFVLREQPTTITTNCRTKLSTSPTTSKPRMKSTFDGSLTDVARLVRICKGDRGGLPHVNEEKFGTFAKADFECLAGDQNGQFYAYTHIVAAYWDNETQRLYTVFTSESWAPLGSALCVFSKQDIMTAFSGPLMRTNSIRFSRVPTPVPNSFSNICERFNSNNLTNEELSIGRHLSLSFPYRYNPIEPLYRRALFTQTGTEWTHLQAYNLPALPTHYHFGNPAKTTIIWLGSKTELTRVVIYELVESSPYENNERSSHPVVCKLNEYRVGRALNVLNRPAKFRENQSDNFANNAIRDRKSTGYKNLRIMRSFARRYNGYGSDAERKEEIRLIKIIAEKLFIITNQQILWLPISDCSQYRLFETCQESNDPHCGWSWPDGICVDGYDQKPSLQTNWFNTFSPSVDRRSSGNLQCPSGLVLVDQRDSHAWSAWYGCRLMDTGASQTRPKWINSNILVNNFMRFTGICQCRVCLSRTECILGTQEVTNCSFHDRNWQEWSTWSRCDLATGVQSRQRVCTPNLVCIGSSREQRLCSSASFWSTRQDSDVISAEVRKASRAQVAYMSETHRFSITFVLLVGFLCLFVGLLVPTAIFYFFRSSSSCTKRSLGQLPNFNTISNSRYCSHDSETNKSMTIKPNLDESHVTTKEKTLERNASSQQRQLIFKCPQDNLSGKHLSRKKMDRLLSHAFRSDLTFSSSQQLLSNTPHHSPMSGPSTASTLLKDRFTFEDIPDPPYDVQGESNTLIQGIRDSNLNPPYITSIQETPPPSKKVSNSDGMLRTSTEYSGETLNATNGLYNTQYANRNVNRSPSKPKGQTTTENHSSGNLSLDSTKVM</sequence>
<dbReference type="EMBL" id="QNGE01002967">
    <property type="protein sequence ID" value="KAA3674709.1"/>
    <property type="molecule type" value="Genomic_DNA"/>
</dbReference>
<comment type="caution">
    <text evidence="1">Lacks conserved residue(s) required for the propagation of feature annotation.</text>
</comment>
<evidence type="ECO:0000259" key="4">
    <source>
        <dbReference type="PROSITE" id="PS51004"/>
    </source>
</evidence>
<dbReference type="SUPFAM" id="SSF101912">
    <property type="entry name" value="Sema domain"/>
    <property type="match status" value="1"/>
</dbReference>
<dbReference type="Pfam" id="PF01403">
    <property type="entry name" value="Sema"/>
    <property type="match status" value="1"/>
</dbReference>
<feature type="region of interest" description="Disordered" evidence="2">
    <location>
        <begin position="925"/>
        <end position="945"/>
    </location>
</feature>
<evidence type="ECO:0000313" key="5">
    <source>
        <dbReference type="EMBL" id="KAA3674709.1"/>
    </source>
</evidence>
<dbReference type="InterPro" id="IPR027231">
    <property type="entry name" value="Semaphorin"/>
</dbReference>
<feature type="region of interest" description="Disordered" evidence="2">
    <location>
        <begin position="963"/>
        <end position="999"/>
    </location>
</feature>
<keyword evidence="3" id="KW-0812">Transmembrane</keyword>
<dbReference type="GO" id="GO:0030335">
    <property type="term" value="P:positive regulation of cell migration"/>
    <property type="evidence" value="ECO:0007669"/>
    <property type="project" value="TreeGrafter"/>
</dbReference>
<dbReference type="AlphaFoldDB" id="A0A5J4NHC4"/>
<feature type="compositionally biased region" description="Polar residues" evidence="2">
    <location>
        <begin position="935"/>
        <end position="945"/>
    </location>
</feature>
<dbReference type="InterPro" id="IPR036352">
    <property type="entry name" value="Semap_dom_sf"/>
</dbReference>
<dbReference type="PANTHER" id="PTHR11036:SF127">
    <property type="entry name" value="SEMAPHORIN-1A"/>
    <property type="match status" value="1"/>
</dbReference>
<keyword evidence="3" id="KW-0472">Membrane</keyword>
<dbReference type="PROSITE" id="PS50092">
    <property type="entry name" value="TSP1"/>
    <property type="match status" value="1"/>
</dbReference>
<dbReference type="InterPro" id="IPR000884">
    <property type="entry name" value="TSP1_rpt"/>
</dbReference>
<dbReference type="Proteomes" id="UP000324629">
    <property type="component" value="Unassembled WGS sequence"/>
</dbReference>
<comment type="caution">
    <text evidence="5">The sequence shown here is derived from an EMBL/GenBank/DDBJ whole genome shotgun (WGS) entry which is preliminary data.</text>
</comment>
<evidence type="ECO:0000313" key="6">
    <source>
        <dbReference type="Proteomes" id="UP000324629"/>
    </source>
</evidence>
<feature type="transmembrane region" description="Helical" evidence="3">
    <location>
        <begin position="739"/>
        <end position="762"/>
    </location>
</feature>
<keyword evidence="3" id="KW-1133">Transmembrane helix</keyword>
<proteinExistence type="predicted"/>
<feature type="domain" description="Sema" evidence="4">
    <location>
        <begin position="1"/>
        <end position="520"/>
    </location>
</feature>
<keyword evidence="6" id="KW-1185">Reference proteome</keyword>
<dbReference type="InterPro" id="IPR001627">
    <property type="entry name" value="Semap_dom"/>
</dbReference>
<dbReference type="Gene3D" id="2.130.10.10">
    <property type="entry name" value="YVTN repeat-like/Quinoprotein amine dehydrogenase"/>
    <property type="match status" value="1"/>
</dbReference>
<dbReference type="PROSITE" id="PS51004">
    <property type="entry name" value="SEMA"/>
    <property type="match status" value="1"/>
</dbReference>
<evidence type="ECO:0000256" key="2">
    <source>
        <dbReference type="SAM" id="MobiDB-lite"/>
    </source>
</evidence>
<dbReference type="InterPro" id="IPR015943">
    <property type="entry name" value="WD40/YVTN_repeat-like_dom_sf"/>
</dbReference>
<dbReference type="SMART" id="SM00630">
    <property type="entry name" value="Sema"/>
    <property type="match status" value="1"/>
</dbReference>
<dbReference type="GO" id="GO:0005886">
    <property type="term" value="C:plasma membrane"/>
    <property type="evidence" value="ECO:0007669"/>
    <property type="project" value="TreeGrafter"/>
</dbReference>
<dbReference type="SUPFAM" id="SSF103575">
    <property type="entry name" value="Plexin repeat"/>
    <property type="match status" value="1"/>
</dbReference>
<dbReference type="GO" id="GO:0030215">
    <property type="term" value="F:semaphorin receptor binding"/>
    <property type="evidence" value="ECO:0007669"/>
    <property type="project" value="InterPro"/>
</dbReference>
<dbReference type="PANTHER" id="PTHR11036">
    <property type="entry name" value="SEMAPHORIN"/>
    <property type="match status" value="1"/>
</dbReference>
<organism evidence="5 6">
    <name type="scientific">Paragonimus westermani</name>
    <dbReference type="NCBI Taxonomy" id="34504"/>
    <lineage>
        <taxon>Eukaryota</taxon>
        <taxon>Metazoa</taxon>
        <taxon>Spiralia</taxon>
        <taxon>Lophotrochozoa</taxon>
        <taxon>Platyhelminthes</taxon>
        <taxon>Trematoda</taxon>
        <taxon>Digenea</taxon>
        <taxon>Plagiorchiida</taxon>
        <taxon>Troglotremata</taxon>
        <taxon>Troglotrematidae</taxon>
        <taxon>Paragonimus</taxon>
    </lineage>
</organism>
<gene>
    <name evidence="5" type="ORF">DEA37_0011966</name>
</gene>
<reference evidence="5 6" key="1">
    <citation type="journal article" date="2019" name="Gigascience">
        <title>Whole-genome sequence of the oriental lung fluke Paragonimus westermani.</title>
        <authorList>
            <person name="Oey H."/>
            <person name="Zakrzewski M."/>
            <person name="Narain K."/>
            <person name="Devi K.R."/>
            <person name="Agatsuma T."/>
            <person name="Nawaratna S."/>
            <person name="Gobert G.N."/>
            <person name="Jones M.K."/>
            <person name="Ragan M.A."/>
            <person name="McManus D.P."/>
            <person name="Krause L."/>
        </authorList>
    </citation>
    <scope>NUCLEOTIDE SEQUENCE [LARGE SCALE GENOMIC DNA]</scope>
    <source>
        <strain evidence="5 6">IND2009</strain>
    </source>
</reference>
<name>A0A5J4NHC4_9TREM</name>
<feature type="non-terminal residue" evidence="5">
    <location>
        <position position="1"/>
    </location>
</feature>
<evidence type="ECO:0000256" key="3">
    <source>
        <dbReference type="SAM" id="Phobius"/>
    </source>
</evidence>
<protein>
    <submittedName>
        <fullName evidence="5">Semaphorin 5</fullName>
    </submittedName>
</protein>
<accession>A0A5J4NHC4</accession>